<dbReference type="Proteomes" id="UP001050975">
    <property type="component" value="Unassembled WGS sequence"/>
</dbReference>
<dbReference type="EMBL" id="BLAY01000088">
    <property type="protein sequence ID" value="GET40336.1"/>
    <property type="molecule type" value="Genomic_DNA"/>
</dbReference>
<keyword evidence="2" id="KW-1185">Reference proteome</keyword>
<dbReference type="RefSeq" id="WP_226586177.1">
    <property type="nucleotide sequence ID" value="NZ_BLAY01000088.1"/>
</dbReference>
<name>A0AAV3XFX4_9CYAN</name>
<dbReference type="AlphaFoldDB" id="A0AAV3XFX4"/>
<reference evidence="1" key="1">
    <citation type="submission" date="2019-10" db="EMBL/GenBank/DDBJ databases">
        <title>Draft genome sequece of Microseira wollei NIES-4236.</title>
        <authorList>
            <person name="Yamaguchi H."/>
            <person name="Suzuki S."/>
            <person name="Kawachi M."/>
        </authorList>
    </citation>
    <scope>NUCLEOTIDE SEQUENCE</scope>
    <source>
        <strain evidence="1">NIES-4236</strain>
    </source>
</reference>
<gene>
    <name evidence="1" type="ORF">MiSe_51450</name>
</gene>
<proteinExistence type="predicted"/>
<evidence type="ECO:0000313" key="1">
    <source>
        <dbReference type="EMBL" id="GET40336.1"/>
    </source>
</evidence>
<accession>A0AAV3XFX4</accession>
<protein>
    <submittedName>
        <fullName evidence="1">Uncharacterized protein</fullName>
    </submittedName>
</protein>
<organism evidence="1 2">
    <name type="scientific">Microseira wollei NIES-4236</name>
    <dbReference type="NCBI Taxonomy" id="2530354"/>
    <lineage>
        <taxon>Bacteria</taxon>
        <taxon>Bacillati</taxon>
        <taxon>Cyanobacteriota</taxon>
        <taxon>Cyanophyceae</taxon>
        <taxon>Oscillatoriophycideae</taxon>
        <taxon>Aerosakkonematales</taxon>
        <taxon>Aerosakkonemataceae</taxon>
        <taxon>Microseira</taxon>
    </lineage>
</organism>
<comment type="caution">
    <text evidence="1">The sequence shown here is derived from an EMBL/GenBank/DDBJ whole genome shotgun (WGS) entry which is preliminary data.</text>
</comment>
<evidence type="ECO:0000313" key="2">
    <source>
        <dbReference type="Proteomes" id="UP001050975"/>
    </source>
</evidence>
<sequence>MNPTQQRLDNCRQSFSYYRKYHLANRHPAFIPWHSQAYALLFDATGDPIFRDFVFEMNDWLLPIQQWDRLRSLDLRGRFYDATYPEYGLSQAAATGNYLPALALESDAKTKVLRASFL</sequence>